<keyword evidence="1" id="KW-0732">Signal</keyword>
<protein>
    <recommendedName>
        <fullName evidence="4">Porin</fullName>
    </recommendedName>
</protein>
<name>A0ABW3F198_9PROT</name>
<evidence type="ECO:0000313" key="2">
    <source>
        <dbReference type="EMBL" id="MFD0912197.1"/>
    </source>
</evidence>
<comment type="caution">
    <text evidence="2">The sequence shown here is derived from an EMBL/GenBank/DDBJ whole genome shotgun (WGS) entry which is preliminary data.</text>
</comment>
<dbReference type="Proteomes" id="UP001597128">
    <property type="component" value="Unassembled WGS sequence"/>
</dbReference>
<proteinExistence type="predicted"/>
<gene>
    <name evidence="2" type="ORF">ACFQ1Z_01430</name>
</gene>
<reference evidence="3" key="1">
    <citation type="journal article" date="2019" name="Int. J. Syst. Evol. Microbiol.">
        <title>The Global Catalogue of Microorganisms (GCM) 10K type strain sequencing project: providing services to taxonomists for standard genome sequencing and annotation.</title>
        <authorList>
            <consortium name="The Broad Institute Genomics Platform"/>
            <consortium name="The Broad Institute Genome Sequencing Center for Infectious Disease"/>
            <person name="Wu L."/>
            <person name="Ma J."/>
        </authorList>
    </citation>
    <scope>NUCLEOTIDE SEQUENCE [LARGE SCALE GENOMIC DNA]</scope>
    <source>
        <strain evidence="3">CCUG 58412</strain>
    </source>
</reference>
<feature type="chain" id="PRO_5045968425" description="Porin" evidence="1">
    <location>
        <begin position="30"/>
        <end position="224"/>
    </location>
</feature>
<feature type="signal peptide" evidence="1">
    <location>
        <begin position="1"/>
        <end position="29"/>
    </location>
</feature>
<dbReference type="EMBL" id="JBHTKB010000001">
    <property type="protein sequence ID" value="MFD0912197.1"/>
    <property type="molecule type" value="Genomic_DNA"/>
</dbReference>
<keyword evidence="3" id="KW-1185">Reference proteome</keyword>
<accession>A0ABW3F198</accession>
<sequence>MYKQFSSAPFRVFSLGALFLSQLALPAQAAALMGFEDSAMLMTEIGRYNQEWMLNYSPALGHAIGVEQMRMSGKGERATTITGINYTGLIKRWNLPAAQANIWFNGSLGEARGQYDGFAYTPSLQFDMESTRLYFLAKARMVRAPGMNYDTAAVQAGFSFYETGFDQTQPWFVIEAKTMRNNDPGLQLTPALRLINKNYFLEFGVTNPWQGEGFAPRLNAMFVF</sequence>
<evidence type="ECO:0000313" key="3">
    <source>
        <dbReference type="Proteomes" id="UP001597128"/>
    </source>
</evidence>
<organism evidence="2 3">
    <name type="scientific">Methylophilus luteus</name>
    <dbReference type="NCBI Taxonomy" id="640108"/>
    <lineage>
        <taxon>Bacteria</taxon>
        <taxon>Pseudomonadati</taxon>
        <taxon>Pseudomonadota</taxon>
        <taxon>Betaproteobacteria</taxon>
        <taxon>Nitrosomonadales</taxon>
        <taxon>Methylophilaceae</taxon>
        <taxon>Methylophilus</taxon>
    </lineage>
</organism>
<evidence type="ECO:0000256" key="1">
    <source>
        <dbReference type="SAM" id="SignalP"/>
    </source>
</evidence>
<evidence type="ECO:0008006" key="4">
    <source>
        <dbReference type="Google" id="ProtNLM"/>
    </source>
</evidence>
<dbReference type="RefSeq" id="WP_379054907.1">
    <property type="nucleotide sequence ID" value="NZ_JBHTKB010000001.1"/>
</dbReference>